<dbReference type="SUPFAM" id="SSF51735">
    <property type="entry name" value="NAD(P)-binding Rossmann-fold domains"/>
    <property type="match status" value="1"/>
</dbReference>
<dbReference type="EMBL" id="CP064788">
    <property type="protein sequence ID" value="QSG10117.1"/>
    <property type="molecule type" value="Genomic_DNA"/>
</dbReference>
<dbReference type="Gene3D" id="3.40.50.720">
    <property type="entry name" value="NAD(P)-binding Rossmann-like Domain"/>
    <property type="match status" value="1"/>
</dbReference>
<dbReference type="Proteomes" id="UP000663305">
    <property type="component" value="Chromosome"/>
</dbReference>
<sequence length="105" mass="10855">MNVIVAGADTDEIAAAIESQGHEVTVLDIANQSALEDAGLETAGALVLTEVAQATAIPVAKELNPDLRTLVYASESLPEFVRGQVDLAIDPALLDADTVAEELDA</sequence>
<proteinExistence type="predicted"/>
<dbReference type="InterPro" id="IPR055550">
    <property type="entry name" value="DUF7126"/>
</dbReference>
<dbReference type="GeneID" id="68859880"/>
<dbReference type="RefSeq" id="WP_229110271.1">
    <property type="nucleotide sequence ID" value="NZ_CP064788.1"/>
</dbReference>
<dbReference type="KEGG" id="hds:HSR122_2743"/>
<evidence type="ECO:0000313" key="1">
    <source>
        <dbReference type="EMBL" id="QSG10117.1"/>
    </source>
</evidence>
<dbReference type="InterPro" id="IPR036291">
    <property type="entry name" value="NAD(P)-bd_dom_sf"/>
</dbReference>
<gene>
    <name evidence="1" type="primary">trkA11</name>
    <name evidence="2" type="synonym">trkA</name>
    <name evidence="2" type="ORF">HSBGL_0351</name>
    <name evidence="1" type="ORF">HSR122_2743</name>
</gene>
<dbReference type="Proteomes" id="UP000662973">
    <property type="component" value="Chromosome"/>
</dbReference>
<evidence type="ECO:0000313" key="2">
    <source>
        <dbReference type="EMBL" id="QSG10788.1"/>
    </source>
</evidence>
<dbReference type="AlphaFoldDB" id="A0A897NBR6"/>
<protein>
    <submittedName>
        <fullName evidence="1">TrkA, K+ transport system, NAD-binding component</fullName>
    </submittedName>
</protein>
<dbReference type="EMBL" id="CP064789">
    <property type="protein sequence ID" value="QSG10788.1"/>
    <property type="molecule type" value="Genomic_DNA"/>
</dbReference>
<dbReference type="Pfam" id="PF23443">
    <property type="entry name" value="DUF7126"/>
    <property type="match status" value="1"/>
</dbReference>
<organism evidence="1 3">
    <name type="scientific">Halapricum desulfuricans</name>
    <dbReference type="NCBI Taxonomy" id="2841257"/>
    <lineage>
        <taxon>Archaea</taxon>
        <taxon>Methanobacteriati</taxon>
        <taxon>Methanobacteriota</taxon>
        <taxon>Stenosarchaea group</taxon>
        <taxon>Halobacteria</taxon>
        <taxon>Halobacteriales</taxon>
        <taxon>Haloarculaceae</taxon>
        <taxon>Halapricum</taxon>
    </lineage>
</organism>
<keyword evidence="3" id="KW-1185">Reference proteome</keyword>
<evidence type="ECO:0000313" key="3">
    <source>
        <dbReference type="Proteomes" id="UP000662973"/>
    </source>
</evidence>
<accession>A0A897NE26</accession>
<reference evidence="1 3" key="1">
    <citation type="submission" date="2020-11" db="EMBL/GenBank/DDBJ databases">
        <title>Carbohydrate-dependent, anaerobic sulfur respiration: A novel catabolism in halophilic archaea.</title>
        <authorList>
            <person name="Sorokin D.Y."/>
            <person name="Messina E."/>
            <person name="Smedile F."/>
            <person name="La Cono V."/>
            <person name="Hallsworth J.E."/>
            <person name="Yakimov M.M."/>
        </authorList>
    </citation>
    <scope>NUCLEOTIDE SEQUENCE [LARGE SCALE GENOMIC DNA]</scope>
    <source>
        <strain evidence="2">HSR-Bgl</strain>
        <strain evidence="1 3">HSR12-2</strain>
    </source>
</reference>
<accession>A0A897NBR6</accession>
<name>A0A897NBR6_9EURY</name>